<evidence type="ECO:0000259" key="1">
    <source>
        <dbReference type="Pfam" id="PF00016"/>
    </source>
</evidence>
<dbReference type="Gene3D" id="3.30.70.150">
    <property type="entry name" value="RuBisCO large subunit, N-terminal domain"/>
    <property type="match status" value="1"/>
</dbReference>
<dbReference type="AlphaFoldDB" id="A0AA86MZF5"/>
<evidence type="ECO:0000313" key="2">
    <source>
        <dbReference type="EMBL" id="CAI4031912.1"/>
    </source>
</evidence>
<feature type="domain" description="Ribulose bisphosphate carboxylase large subunit C-terminal" evidence="1">
    <location>
        <begin position="132"/>
        <end position="375"/>
    </location>
</feature>
<dbReference type="RefSeq" id="WP_289268664.1">
    <property type="nucleotide sequence ID" value="NZ_OX365700.1"/>
</dbReference>
<dbReference type="EMBL" id="OX365700">
    <property type="protein sequence ID" value="CAI4031912.1"/>
    <property type="molecule type" value="Genomic_DNA"/>
</dbReference>
<dbReference type="GO" id="GO:0016984">
    <property type="term" value="F:ribulose-bisphosphate carboxylase activity"/>
    <property type="evidence" value="ECO:0007669"/>
    <property type="project" value="InterPro"/>
</dbReference>
<dbReference type="InterPro" id="IPR033966">
    <property type="entry name" value="RuBisCO"/>
</dbReference>
<dbReference type="InterPro" id="IPR000685">
    <property type="entry name" value="RuBisCO_lsu_C"/>
</dbReference>
<dbReference type="InterPro" id="IPR036376">
    <property type="entry name" value="RuBisCO_lsu_C_sf"/>
</dbReference>
<proteinExistence type="predicted"/>
<evidence type="ECO:0000313" key="3">
    <source>
        <dbReference type="Proteomes" id="UP001179121"/>
    </source>
</evidence>
<reference evidence="2" key="1">
    <citation type="submission" date="2022-10" db="EMBL/GenBank/DDBJ databases">
        <authorList>
            <person name="Koch H."/>
        </authorList>
    </citation>
    <scope>NUCLEOTIDE SEQUENCE</scope>
    <source>
        <strain evidence="2">DNF</strain>
    </source>
</reference>
<dbReference type="Pfam" id="PF00016">
    <property type="entry name" value="RuBisCO_large"/>
    <property type="match status" value="1"/>
</dbReference>
<dbReference type="GO" id="GO:0000287">
    <property type="term" value="F:magnesium ion binding"/>
    <property type="evidence" value="ECO:0007669"/>
    <property type="project" value="InterPro"/>
</dbReference>
<dbReference type="GO" id="GO:0015977">
    <property type="term" value="P:carbon fixation"/>
    <property type="evidence" value="ECO:0007669"/>
    <property type="project" value="InterPro"/>
</dbReference>
<dbReference type="SUPFAM" id="SSF51649">
    <property type="entry name" value="RuBisCo, C-terminal domain"/>
    <property type="match status" value="1"/>
</dbReference>
<dbReference type="KEGG" id="nti:DNFV4_02335"/>
<keyword evidence="3" id="KW-1185">Reference proteome</keyword>
<dbReference type="PANTHER" id="PTHR42704:SF17">
    <property type="entry name" value="RIBULOSE BISPHOSPHATE CARBOXYLASE LARGE CHAIN"/>
    <property type="match status" value="1"/>
</dbReference>
<organism evidence="2 3">
    <name type="scientific">Nitrospira tepida</name>
    <dbReference type="NCBI Taxonomy" id="2973512"/>
    <lineage>
        <taxon>Bacteria</taxon>
        <taxon>Pseudomonadati</taxon>
        <taxon>Nitrospirota</taxon>
        <taxon>Nitrospiria</taxon>
        <taxon>Nitrospirales</taxon>
        <taxon>Nitrospiraceae</taxon>
        <taxon>Nitrospira</taxon>
    </lineage>
</organism>
<dbReference type="Proteomes" id="UP001179121">
    <property type="component" value="Chromosome"/>
</dbReference>
<protein>
    <submittedName>
        <fullName evidence="2">Ribulose 1,5-bisphosphate carboxylase large subunit</fullName>
    </submittedName>
</protein>
<sequence length="391" mass="42128">MDVSPSASLSDSLSGLRLPVTYCIIGDERQARRQADLICIDQTVEAAEEIIPDGPIRDQLLGRIESFEAAGAGSWIARISFPVELAQASSVDLLHLVYGTTSLKRGIRVTRIDLPEQGLDGWTGPRFGQAGLRTLLGISHRPLVCAVLKPLGLSVRDLADLAYQFASAGIDLVKDDQGLNDQPFCRFEDRVRACAEAVTHANRETGQHCLYAPHIGSALPAARDRALFAKTAGAGALLVCPGLAGYETLRLLASDQELKLPILSHPALLGTYAVNRETGIAPALLYGQLPRLMGADISLYPTYGGDYVMTREDCLAIARTTSEPFGGTRSMFPSAAGRMGFEQIAEMTSVYGANVVYILGSRIQKHPDGLVNGCRQFIQEISRSLSSNRQS</sequence>
<dbReference type="Gene3D" id="3.20.20.110">
    <property type="entry name" value="Ribulose bisphosphate carboxylase, large subunit, C-terminal domain"/>
    <property type="match status" value="1"/>
</dbReference>
<dbReference type="SUPFAM" id="SSF54966">
    <property type="entry name" value="RuBisCO, large subunit, small (N-terminal) domain"/>
    <property type="match status" value="1"/>
</dbReference>
<accession>A0AA86MZF5</accession>
<dbReference type="InterPro" id="IPR036422">
    <property type="entry name" value="RuBisCO_lsu_N_sf"/>
</dbReference>
<gene>
    <name evidence="2" type="ORF">DNFV4_02335</name>
</gene>
<name>A0AA86MZF5_9BACT</name>
<dbReference type="PANTHER" id="PTHR42704">
    <property type="entry name" value="RIBULOSE BISPHOSPHATE CARBOXYLASE"/>
    <property type="match status" value="1"/>
</dbReference>